<dbReference type="Proteomes" id="UP000249723">
    <property type="component" value="Unassembled WGS sequence"/>
</dbReference>
<dbReference type="AlphaFoldDB" id="A0A2X0KY91"/>
<accession>A0A2X0KY91</accession>
<reference evidence="3" key="1">
    <citation type="submission" date="2016-10" db="EMBL/GenBank/DDBJ databases">
        <authorList>
            <person name="Jeantristanb JTB J.-T."/>
            <person name="Ricardo R."/>
        </authorList>
    </citation>
    <scope>NUCLEOTIDE SEQUENCE [LARGE SCALE GENOMIC DNA]</scope>
</reference>
<keyword evidence="3" id="KW-1185">Reference proteome</keyword>
<proteinExistence type="predicted"/>
<evidence type="ECO:0000313" key="3">
    <source>
        <dbReference type="Proteomes" id="UP000249723"/>
    </source>
</evidence>
<name>A0A2X0KY91_9BASI</name>
<sequence>MKHSLFIIAFVVMAAVNVSALPADAIEPTSEIMPYALRPPSEG</sequence>
<feature type="chain" id="PRO_5030060110" evidence="1">
    <location>
        <begin position="21"/>
        <end position="43"/>
    </location>
</feature>
<feature type="signal peptide" evidence="1">
    <location>
        <begin position="1"/>
        <end position="20"/>
    </location>
</feature>
<dbReference type="OrthoDB" id="10471091at2759"/>
<dbReference type="EMBL" id="FMWP01000125">
    <property type="protein sequence ID" value="SDA02437.1"/>
    <property type="molecule type" value="Genomic_DNA"/>
</dbReference>
<protein>
    <submittedName>
        <fullName evidence="2">BZ3500_MvSof-1268-A1-R1_Chr7-3g09699 protein</fullName>
    </submittedName>
</protein>
<keyword evidence="1" id="KW-0732">Signal</keyword>
<evidence type="ECO:0000313" key="2">
    <source>
        <dbReference type="EMBL" id="SDA02437.1"/>
    </source>
</evidence>
<evidence type="ECO:0000256" key="1">
    <source>
        <dbReference type="SAM" id="SignalP"/>
    </source>
</evidence>
<organism evidence="2 3">
    <name type="scientific">Microbotryum saponariae</name>
    <dbReference type="NCBI Taxonomy" id="289078"/>
    <lineage>
        <taxon>Eukaryota</taxon>
        <taxon>Fungi</taxon>
        <taxon>Dikarya</taxon>
        <taxon>Basidiomycota</taxon>
        <taxon>Pucciniomycotina</taxon>
        <taxon>Microbotryomycetes</taxon>
        <taxon>Microbotryales</taxon>
        <taxon>Microbotryaceae</taxon>
        <taxon>Microbotryum</taxon>
    </lineage>
</organism>
<gene>
    <name evidence="2" type="ORF">BZ3500_MVSOF-1268-A1-R1_CHR7-3G09699</name>
</gene>